<dbReference type="SUPFAM" id="SSF55797">
    <property type="entry name" value="PR-1-like"/>
    <property type="match status" value="1"/>
</dbReference>
<comment type="caution">
    <text evidence="4">The sequence shown here is derived from an EMBL/GenBank/DDBJ whole genome shotgun (WGS) entry which is preliminary data.</text>
</comment>
<dbReference type="SMART" id="SM00198">
    <property type="entry name" value="SCP"/>
    <property type="match status" value="1"/>
</dbReference>
<evidence type="ECO:0000256" key="1">
    <source>
        <dbReference type="ARBA" id="ARBA00004613"/>
    </source>
</evidence>
<evidence type="ECO:0000313" key="5">
    <source>
        <dbReference type="Proteomes" id="UP001497472"/>
    </source>
</evidence>
<evidence type="ECO:0000313" key="4">
    <source>
        <dbReference type="EMBL" id="CAK1546261.1"/>
    </source>
</evidence>
<dbReference type="Pfam" id="PF00188">
    <property type="entry name" value="CAP"/>
    <property type="match status" value="1"/>
</dbReference>
<organism evidence="4 5">
    <name type="scientific">Leptosia nina</name>
    <dbReference type="NCBI Taxonomy" id="320188"/>
    <lineage>
        <taxon>Eukaryota</taxon>
        <taxon>Metazoa</taxon>
        <taxon>Ecdysozoa</taxon>
        <taxon>Arthropoda</taxon>
        <taxon>Hexapoda</taxon>
        <taxon>Insecta</taxon>
        <taxon>Pterygota</taxon>
        <taxon>Neoptera</taxon>
        <taxon>Endopterygota</taxon>
        <taxon>Lepidoptera</taxon>
        <taxon>Glossata</taxon>
        <taxon>Ditrysia</taxon>
        <taxon>Papilionoidea</taxon>
        <taxon>Pieridae</taxon>
        <taxon>Pierinae</taxon>
        <taxon>Leptosia</taxon>
    </lineage>
</organism>
<gene>
    <name evidence="4" type="ORF">LNINA_LOCUS5846</name>
</gene>
<dbReference type="CDD" id="cd05380">
    <property type="entry name" value="CAP_euk"/>
    <property type="match status" value="1"/>
</dbReference>
<dbReference type="Gene3D" id="3.40.33.10">
    <property type="entry name" value="CAP"/>
    <property type="match status" value="1"/>
</dbReference>
<keyword evidence="2" id="KW-0964">Secreted</keyword>
<reference evidence="4 5" key="1">
    <citation type="submission" date="2023-11" db="EMBL/GenBank/DDBJ databases">
        <authorList>
            <person name="Okamura Y."/>
        </authorList>
    </citation>
    <scope>NUCLEOTIDE SEQUENCE [LARGE SCALE GENOMIC DNA]</scope>
</reference>
<keyword evidence="5" id="KW-1185">Reference proteome</keyword>
<feature type="domain" description="SCP" evidence="3">
    <location>
        <begin position="2"/>
        <end position="165"/>
    </location>
</feature>
<proteinExistence type="predicted"/>
<sequence>MEEKARVMARLNRRRSDIAVGLNDWPPAADMMKLRWVEELSREAHLWADQCRPPGNSEEYDVCRDLYSTTVGQCIASIIGEAPGLRPETMVDIWYMQRISYEGNFTSYNPPTHPSQYYGDFAQMVWSRTYMVGCGRSRFMALWRGRLRSVERLVCNFAPRGPVPARALWTPGLPSSMCPPRSRPDPQLPGLCTFHSDLTISDDTANITSLEENLLLDTVLDIENNDTLNYIESLDEIFLKKLAVANFDYITTDKYNNYINKRELVDHFEMNEVIIPVSETEATISIIEEKTTKRTKKNNIIGRPKSYNLEDLEELTPENIIRNDISDKTTDSKDLYADLDYSNDDNYGILVRGSMINSKSVNKEKTNVSQIATTFFEMSNITEEANVATSTNISSFMKGSGLVSNKTTKRDDLEDYLSDPETFRQLQEALERMENSLAVPTLTAGKVRRDLRTPPPNRTLVNRQRIPPEVLQAELERNKTLERGPMLNMVMKYLPYLKSYEKTLIGDGSTNSVARLMPNILAIILCM</sequence>
<accession>A0AAV1JCB5</accession>
<dbReference type="PANTHER" id="PTHR10334">
    <property type="entry name" value="CYSTEINE-RICH SECRETORY PROTEIN-RELATED"/>
    <property type="match status" value="1"/>
</dbReference>
<dbReference type="Proteomes" id="UP001497472">
    <property type="component" value="Unassembled WGS sequence"/>
</dbReference>
<dbReference type="PRINTS" id="PR00837">
    <property type="entry name" value="V5TPXLIKE"/>
</dbReference>
<dbReference type="InterPro" id="IPR014044">
    <property type="entry name" value="CAP_dom"/>
</dbReference>
<dbReference type="InterPro" id="IPR001283">
    <property type="entry name" value="CRISP-related"/>
</dbReference>
<comment type="subcellular location">
    <subcellularLocation>
        <location evidence="1">Secreted</location>
    </subcellularLocation>
</comment>
<evidence type="ECO:0000256" key="2">
    <source>
        <dbReference type="ARBA" id="ARBA00022525"/>
    </source>
</evidence>
<dbReference type="InterPro" id="IPR002413">
    <property type="entry name" value="V5_allergen-like"/>
</dbReference>
<dbReference type="InterPro" id="IPR035940">
    <property type="entry name" value="CAP_sf"/>
</dbReference>
<protein>
    <recommendedName>
        <fullName evidence="3">SCP domain-containing protein</fullName>
    </recommendedName>
</protein>
<dbReference type="GO" id="GO:0005576">
    <property type="term" value="C:extracellular region"/>
    <property type="evidence" value="ECO:0007669"/>
    <property type="project" value="UniProtKB-SubCell"/>
</dbReference>
<dbReference type="EMBL" id="CAVLEF010000007">
    <property type="protein sequence ID" value="CAK1546261.1"/>
    <property type="molecule type" value="Genomic_DNA"/>
</dbReference>
<name>A0AAV1JCB5_9NEOP</name>
<evidence type="ECO:0000259" key="3">
    <source>
        <dbReference type="SMART" id="SM00198"/>
    </source>
</evidence>
<dbReference type="PRINTS" id="PR00838">
    <property type="entry name" value="V5ALLERGEN"/>
</dbReference>
<dbReference type="AlphaFoldDB" id="A0AAV1JCB5"/>